<reference evidence="15" key="1">
    <citation type="submission" date="2022-12" db="EMBL/GenBank/DDBJ databases">
        <title>New Phytohabitans aurantiacus sp. RD004123 nov., an actinomycete isolated from soil.</title>
        <authorList>
            <person name="Triningsih D.W."/>
            <person name="Harunari E."/>
            <person name="Igarashi Y."/>
        </authorList>
    </citation>
    <scope>NUCLEOTIDE SEQUENCE</scope>
    <source>
        <strain evidence="15">RD004123</strain>
    </source>
</reference>
<keyword evidence="12 13" id="KW-0472">Membrane</keyword>
<evidence type="ECO:0000256" key="8">
    <source>
        <dbReference type="ARBA" id="ARBA00022989"/>
    </source>
</evidence>
<feature type="domain" description="FAD-binding FR-type" evidence="14">
    <location>
        <begin position="196"/>
        <end position="297"/>
    </location>
</feature>
<dbReference type="SUPFAM" id="SSF63380">
    <property type="entry name" value="Riboflavin synthase domain-like"/>
    <property type="match status" value="1"/>
</dbReference>
<dbReference type="Pfam" id="PF01794">
    <property type="entry name" value="Ferric_reduct"/>
    <property type="match status" value="1"/>
</dbReference>
<evidence type="ECO:0000256" key="7">
    <source>
        <dbReference type="ARBA" id="ARBA00022827"/>
    </source>
</evidence>
<proteinExistence type="predicted"/>
<evidence type="ECO:0000256" key="13">
    <source>
        <dbReference type="SAM" id="Phobius"/>
    </source>
</evidence>
<comment type="caution">
    <text evidence="15">The sequence shown here is derived from an EMBL/GenBank/DDBJ whole genome shotgun (WGS) entry which is preliminary data.</text>
</comment>
<dbReference type="InterPro" id="IPR039261">
    <property type="entry name" value="FNR_nucleotide-bd"/>
</dbReference>
<dbReference type="PANTHER" id="PTHR47354">
    <property type="entry name" value="NADH OXIDOREDUCTASE HCR"/>
    <property type="match status" value="1"/>
</dbReference>
<dbReference type="InterPro" id="IPR017927">
    <property type="entry name" value="FAD-bd_FR_type"/>
</dbReference>
<evidence type="ECO:0000313" key="16">
    <source>
        <dbReference type="Proteomes" id="UP001144280"/>
    </source>
</evidence>
<evidence type="ECO:0000313" key="15">
    <source>
        <dbReference type="EMBL" id="GLH99295.1"/>
    </source>
</evidence>
<evidence type="ECO:0000256" key="4">
    <source>
        <dbReference type="ARBA" id="ARBA00022692"/>
    </source>
</evidence>
<comment type="subcellular location">
    <subcellularLocation>
        <location evidence="2">Membrane</location>
        <topology evidence="2">Multi-pass membrane protein</topology>
    </subcellularLocation>
</comment>
<dbReference type="InterPro" id="IPR017938">
    <property type="entry name" value="Riboflavin_synthase-like_b-brl"/>
</dbReference>
<feature type="transmembrane region" description="Helical" evidence="13">
    <location>
        <begin position="5"/>
        <end position="21"/>
    </location>
</feature>
<keyword evidence="8 13" id="KW-1133">Transmembrane helix</keyword>
<feature type="transmembrane region" description="Helical" evidence="13">
    <location>
        <begin position="106"/>
        <end position="124"/>
    </location>
</feature>
<evidence type="ECO:0000256" key="10">
    <source>
        <dbReference type="ARBA" id="ARBA00023004"/>
    </source>
</evidence>
<keyword evidence="3" id="KW-0285">Flavoprotein</keyword>
<dbReference type="Pfam" id="PF08022">
    <property type="entry name" value="FAD_binding_8"/>
    <property type="match status" value="1"/>
</dbReference>
<evidence type="ECO:0000256" key="3">
    <source>
        <dbReference type="ARBA" id="ARBA00022630"/>
    </source>
</evidence>
<keyword evidence="7" id="KW-0274">FAD</keyword>
<dbReference type="Pfam" id="PF00175">
    <property type="entry name" value="NAD_binding_1"/>
    <property type="match status" value="1"/>
</dbReference>
<dbReference type="PRINTS" id="PR00410">
    <property type="entry name" value="PHEHYDRXLASE"/>
</dbReference>
<dbReference type="Proteomes" id="UP001144280">
    <property type="component" value="Unassembled WGS sequence"/>
</dbReference>
<evidence type="ECO:0000256" key="11">
    <source>
        <dbReference type="ARBA" id="ARBA00023014"/>
    </source>
</evidence>
<sequence length="424" mass="47223">MGNRVIIAVPAVNLVLWLVFLPDDDGTRTNFARQVTGEFVGSTMVLLFATSLLLATRARWLEPHFGGLDKMYRAHKRAGLAGFLLIAVHFALVPLNTAAVKPGTPAGMIAGVGIFVLVLLTVAPRIPVARRFALTYDRWRSSHRFIGVFFIVALAHSLLVDALVTTTVVPLAVLIAAYAIGILSYLYTLLLARFFRRTRRYVVQSVRRLNGTTVEVGLRPRKKKRMAFTAGQFLFVRFKSRGALRRSHPFTISSSPKEEVLRLTIKASGDFTRQLYESLAEGTRATLVGCYGMFDYKRGGPRQIWVAGGIGVTPFLSWIRDLDHEDPLRHRVDFFYTVRHPADAVFLEEIEDVARRHPNLRAHIVYSSRGGSLTAEKIAAASGGLSGADVYMCGPSKMTATLARRFRRIGVPSASIHYEEFNFR</sequence>
<organism evidence="15 16">
    <name type="scientific">Phytohabitans aurantiacus</name>
    <dbReference type="NCBI Taxonomy" id="3016789"/>
    <lineage>
        <taxon>Bacteria</taxon>
        <taxon>Bacillati</taxon>
        <taxon>Actinomycetota</taxon>
        <taxon>Actinomycetes</taxon>
        <taxon>Micromonosporales</taxon>
        <taxon>Micromonosporaceae</taxon>
    </lineage>
</organism>
<keyword evidence="16" id="KW-1185">Reference proteome</keyword>
<feature type="transmembrane region" description="Helical" evidence="13">
    <location>
        <begin position="41"/>
        <end position="60"/>
    </location>
</feature>
<keyword evidence="5" id="KW-0001">2Fe-2S</keyword>
<keyword evidence="6" id="KW-0479">Metal-binding</keyword>
<feature type="transmembrane region" description="Helical" evidence="13">
    <location>
        <begin position="171"/>
        <end position="192"/>
    </location>
</feature>
<dbReference type="SUPFAM" id="SSF52343">
    <property type="entry name" value="Ferredoxin reductase-like, C-terminal NADP-linked domain"/>
    <property type="match status" value="1"/>
</dbReference>
<name>A0ABQ5QXP5_9ACTN</name>
<evidence type="ECO:0000256" key="6">
    <source>
        <dbReference type="ARBA" id="ARBA00022723"/>
    </source>
</evidence>
<evidence type="ECO:0000256" key="5">
    <source>
        <dbReference type="ARBA" id="ARBA00022714"/>
    </source>
</evidence>
<dbReference type="Gene3D" id="2.40.30.10">
    <property type="entry name" value="Translation factors"/>
    <property type="match status" value="1"/>
</dbReference>
<dbReference type="PROSITE" id="PS51384">
    <property type="entry name" value="FAD_FR"/>
    <property type="match status" value="1"/>
</dbReference>
<protein>
    <submittedName>
        <fullName evidence="15">Oxidoreductase</fullName>
    </submittedName>
</protein>
<keyword evidence="10" id="KW-0408">Iron</keyword>
<evidence type="ECO:0000256" key="2">
    <source>
        <dbReference type="ARBA" id="ARBA00004141"/>
    </source>
</evidence>
<dbReference type="InterPro" id="IPR013112">
    <property type="entry name" value="FAD-bd_8"/>
</dbReference>
<dbReference type="Gene3D" id="3.40.50.80">
    <property type="entry name" value="Nucleotide-binding domain of ferredoxin-NADP reductase (FNR) module"/>
    <property type="match status" value="1"/>
</dbReference>
<dbReference type="InterPro" id="IPR013130">
    <property type="entry name" value="Fe3_Rdtase_TM_dom"/>
</dbReference>
<dbReference type="EMBL" id="BSDI01000022">
    <property type="protein sequence ID" value="GLH99295.1"/>
    <property type="molecule type" value="Genomic_DNA"/>
</dbReference>
<feature type="transmembrane region" description="Helical" evidence="13">
    <location>
        <begin position="80"/>
        <end position="100"/>
    </location>
</feature>
<evidence type="ECO:0000256" key="1">
    <source>
        <dbReference type="ARBA" id="ARBA00001974"/>
    </source>
</evidence>
<keyword evidence="11" id="KW-0411">Iron-sulfur</keyword>
<evidence type="ECO:0000256" key="9">
    <source>
        <dbReference type="ARBA" id="ARBA00023002"/>
    </source>
</evidence>
<dbReference type="RefSeq" id="WP_281898853.1">
    <property type="nucleotide sequence ID" value="NZ_BSDI01000022.1"/>
</dbReference>
<keyword evidence="9" id="KW-0560">Oxidoreductase</keyword>
<gene>
    <name evidence="15" type="ORF">Pa4123_45700</name>
</gene>
<accession>A0ABQ5QXP5</accession>
<comment type="cofactor">
    <cofactor evidence="1">
        <name>FAD</name>
        <dbReference type="ChEBI" id="CHEBI:57692"/>
    </cofactor>
</comment>
<dbReference type="InterPro" id="IPR050415">
    <property type="entry name" value="MRET"/>
</dbReference>
<dbReference type="CDD" id="cd06198">
    <property type="entry name" value="FNR_like_3"/>
    <property type="match status" value="1"/>
</dbReference>
<feature type="transmembrane region" description="Helical" evidence="13">
    <location>
        <begin position="145"/>
        <end position="165"/>
    </location>
</feature>
<evidence type="ECO:0000259" key="14">
    <source>
        <dbReference type="PROSITE" id="PS51384"/>
    </source>
</evidence>
<dbReference type="InterPro" id="IPR001433">
    <property type="entry name" value="OxRdtase_FAD/NAD-bd"/>
</dbReference>
<keyword evidence="4 13" id="KW-0812">Transmembrane</keyword>
<dbReference type="PANTHER" id="PTHR47354:SF8">
    <property type="entry name" value="1,2-PHENYLACETYL-COA EPOXIDASE, SUBUNIT E"/>
    <property type="match status" value="1"/>
</dbReference>
<evidence type="ECO:0000256" key="12">
    <source>
        <dbReference type="ARBA" id="ARBA00023136"/>
    </source>
</evidence>